<keyword evidence="2" id="KW-1185">Reference proteome</keyword>
<dbReference type="AlphaFoldDB" id="A0A1M6K398"/>
<accession>A0A1M6K398</accession>
<dbReference type="STRING" id="1123357.SAMN02745244_02719"/>
<evidence type="ECO:0000313" key="2">
    <source>
        <dbReference type="Proteomes" id="UP000184512"/>
    </source>
</evidence>
<evidence type="ECO:0000313" key="1">
    <source>
        <dbReference type="EMBL" id="SHJ53322.1"/>
    </source>
</evidence>
<name>A0A1M6K398_9ACTN</name>
<dbReference type="RefSeq" id="WP_073189197.1">
    <property type="nucleotide sequence ID" value="NZ_FQZG01000056.1"/>
</dbReference>
<organism evidence="1 2">
    <name type="scientific">Tessaracoccus bendigoensis DSM 12906</name>
    <dbReference type="NCBI Taxonomy" id="1123357"/>
    <lineage>
        <taxon>Bacteria</taxon>
        <taxon>Bacillati</taxon>
        <taxon>Actinomycetota</taxon>
        <taxon>Actinomycetes</taxon>
        <taxon>Propionibacteriales</taxon>
        <taxon>Propionibacteriaceae</taxon>
        <taxon>Tessaracoccus</taxon>
    </lineage>
</organism>
<proteinExistence type="predicted"/>
<gene>
    <name evidence="1" type="ORF">SAMN02745244_02719</name>
</gene>
<dbReference type="EMBL" id="FQZG01000056">
    <property type="protein sequence ID" value="SHJ53322.1"/>
    <property type="molecule type" value="Genomic_DNA"/>
</dbReference>
<dbReference type="Proteomes" id="UP000184512">
    <property type="component" value="Unassembled WGS sequence"/>
</dbReference>
<protein>
    <submittedName>
        <fullName evidence="1">Uncharacterized protein</fullName>
    </submittedName>
</protein>
<sequence>MDWLVLLIAAATLAWTVLAFFLNLGYLKKALAEQLNQTASITSREQFTTKLQHAIGLCLAGSNEAKRMGLILLYDLMIDSAARASDRELARKLVNDVNRQFDEGGERV</sequence>
<reference evidence="1 2" key="1">
    <citation type="submission" date="2016-11" db="EMBL/GenBank/DDBJ databases">
        <authorList>
            <person name="Jaros S."/>
            <person name="Januszkiewicz K."/>
            <person name="Wedrychowicz H."/>
        </authorList>
    </citation>
    <scope>NUCLEOTIDE SEQUENCE [LARGE SCALE GENOMIC DNA]</scope>
    <source>
        <strain evidence="1 2">DSM 12906</strain>
    </source>
</reference>